<reference evidence="3 4" key="1">
    <citation type="journal article" date="2021" name="Elife">
        <title>Chloroplast acquisition without the gene transfer in kleptoplastic sea slugs, Plakobranchus ocellatus.</title>
        <authorList>
            <person name="Maeda T."/>
            <person name="Takahashi S."/>
            <person name="Yoshida T."/>
            <person name="Shimamura S."/>
            <person name="Takaki Y."/>
            <person name="Nagai Y."/>
            <person name="Toyoda A."/>
            <person name="Suzuki Y."/>
            <person name="Arimoto A."/>
            <person name="Ishii H."/>
            <person name="Satoh N."/>
            <person name="Nishiyama T."/>
            <person name="Hasebe M."/>
            <person name="Maruyama T."/>
            <person name="Minagawa J."/>
            <person name="Obokata J."/>
            <person name="Shigenobu S."/>
        </authorList>
    </citation>
    <scope>NUCLEOTIDE SEQUENCE [LARGE SCALE GENOMIC DNA]</scope>
</reference>
<dbReference type="Pfam" id="PF03265">
    <property type="entry name" value="DNase_II"/>
    <property type="match status" value="1"/>
</dbReference>
<dbReference type="CDD" id="cd09121">
    <property type="entry name" value="PLDc_DNaseII_2"/>
    <property type="match status" value="1"/>
</dbReference>
<comment type="similarity">
    <text evidence="1">Belongs to the DNase II family.</text>
</comment>
<keyword evidence="4" id="KW-1185">Reference proteome</keyword>
<proteinExistence type="inferred from homology"/>
<evidence type="ECO:0000256" key="1">
    <source>
        <dbReference type="ARBA" id="ARBA00007527"/>
    </source>
</evidence>
<dbReference type="EMBL" id="BMAT01004830">
    <property type="protein sequence ID" value="GFR81437.1"/>
    <property type="molecule type" value="Genomic_DNA"/>
</dbReference>
<comment type="caution">
    <text evidence="3">The sequence shown here is derived from an EMBL/GenBank/DDBJ whole genome shotgun (WGS) entry which is preliminary data.</text>
</comment>
<gene>
    <name evidence="3" type="ORF">ElyMa_002340600</name>
</gene>
<dbReference type="CDD" id="cd09120">
    <property type="entry name" value="PLDc_DNaseII_1"/>
    <property type="match status" value="1"/>
</dbReference>
<dbReference type="PANTHER" id="PTHR10858:SF23">
    <property type="entry name" value="DEOXYRIBONUCLEASE II"/>
    <property type="match status" value="1"/>
</dbReference>
<evidence type="ECO:0000313" key="4">
    <source>
        <dbReference type="Proteomes" id="UP000762676"/>
    </source>
</evidence>
<dbReference type="AlphaFoldDB" id="A0AAV4G7N2"/>
<evidence type="ECO:0000256" key="2">
    <source>
        <dbReference type="ARBA" id="ARBA00022801"/>
    </source>
</evidence>
<evidence type="ECO:0000313" key="3">
    <source>
        <dbReference type="EMBL" id="GFR81437.1"/>
    </source>
</evidence>
<dbReference type="GO" id="GO:0006309">
    <property type="term" value="P:apoptotic DNA fragmentation"/>
    <property type="evidence" value="ECO:0007669"/>
    <property type="project" value="TreeGrafter"/>
</dbReference>
<dbReference type="Proteomes" id="UP000762676">
    <property type="component" value="Unassembled WGS sequence"/>
</dbReference>
<sequence length="349" mass="39247">MCLDPNNNEVDWYSVYKSPKIHASADWKVRAGLAHFYLDVHSPVWTLSGQPINSTEQQVAHTLQQIYKQKSNSLMYIMYNDEDPESKLKRGGGHTKGVVAFDETSGFWLIHSVPKFPPRQSKGYSWPHSALDYGQSFLCVSLPLQELNTVAIQLQFNQPDIYESNVPPQFYEKFPVLRQVIKETPPQGPPWSSVQKLTSIKNQVFVSFAKANKFHADLYDALVAPQLKASLKVETWLRRPGTPLASNCSAKYKVLKINEIKLPDDTDFMETKDHAKWAVTVPESQSLADTLAKDQSVVQMSSSSAEYACVGDINRMDSQFHRGGGTLCIQHSGVWKAFTNAIVSYQSCP</sequence>
<keyword evidence="2" id="KW-0378">Hydrolase</keyword>
<name>A0AAV4G7N2_9GAST</name>
<dbReference type="PANTHER" id="PTHR10858">
    <property type="entry name" value="DEOXYRIBONUCLEASE II"/>
    <property type="match status" value="1"/>
</dbReference>
<accession>A0AAV4G7N2</accession>
<dbReference type="GO" id="GO:0004531">
    <property type="term" value="F:deoxyribonuclease II activity"/>
    <property type="evidence" value="ECO:0007669"/>
    <property type="project" value="InterPro"/>
</dbReference>
<organism evidence="3 4">
    <name type="scientific">Elysia marginata</name>
    <dbReference type="NCBI Taxonomy" id="1093978"/>
    <lineage>
        <taxon>Eukaryota</taxon>
        <taxon>Metazoa</taxon>
        <taxon>Spiralia</taxon>
        <taxon>Lophotrochozoa</taxon>
        <taxon>Mollusca</taxon>
        <taxon>Gastropoda</taxon>
        <taxon>Heterobranchia</taxon>
        <taxon>Euthyneura</taxon>
        <taxon>Panpulmonata</taxon>
        <taxon>Sacoglossa</taxon>
        <taxon>Placobranchoidea</taxon>
        <taxon>Plakobranchidae</taxon>
        <taxon>Elysia</taxon>
    </lineage>
</organism>
<dbReference type="InterPro" id="IPR004947">
    <property type="entry name" value="DNase_II"/>
</dbReference>
<protein>
    <submittedName>
        <fullName evidence="3">Deoxyribonuclease-2-alpha</fullName>
    </submittedName>
</protein>